<name>A0AA88DRI2_FICCA</name>
<sequence length="129" mass="14319">MVLTVSPIAVPSKMIWTMCWGSPNWSDHPFPKQGVVGSGWFYWPLLSELWPSPQTIVGIRPILGARFDPVTVAFSVVVRVLSALSFLGLFFPAGHDVFPTEEFRPLRYSSASTCFWEIPLKCTKVGGTS</sequence>
<comment type="caution">
    <text evidence="1">The sequence shown here is derived from an EMBL/GenBank/DDBJ whole genome shotgun (WGS) entry which is preliminary data.</text>
</comment>
<protein>
    <submittedName>
        <fullName evidence="1">Uncharacterized protein</fullName>
    </submittedName>
</protein>
<gene>
    <name evidence="1" type="ORF">TIFTF001_029216</name>
</gene>
<evidence type="ECO:0000313" key="1">
    <source>
        <dbReference type="EMBL" id="GMN60128.1"/>
    </source>
</evidence>
<dbReference type="AlphaFoldDB" id="A0AA88DRI2"/>
<organism evidence="1 2">
    <name type="scientific">Ficus carica</name>
    <name type="common">Common fig</name>
    <dbReference type="NCBI Taxonomy" id="3494"/>
    <lineage>
        <taxon>Eukaryota</taxon>
        <taxon>Viridiplantae</taxon>
        <taxon>Streptophyta</taxon>
        <taxon>Embryophyta</taxon>
        <taxon>Tracheophyta</taxon>
        <taxon>Spermatophyta</taxon>
        <taxon>Magnoliopsida</taxon>
        <taxon>eudicotyledons</taxon>
        <taxon>Gunneridae</taxon>
        <taxon>Pentapetalae</taxon>
        <taxon>rosids</taxon>
        <taxon>fabids</taxon>
        <taxon>Rosales</taxon>
        <taxon>Moraceae</taxon>
        <taxon>Ficeae</taxon>
        <taxon>Ficus</taxon>
    </lineage>
</organism>
<dbReference type="EMBL" id="BTGU01000095">
    <property type="protein sequence ID" value="GMN60128.1"/>
    <property type="molecule type" value="Genomic_DNA"/>
</dbReference>
<keyword evidence="2" id="KW-1185">Reference proteome</keyword>
<accession>A0AA88DRI2</accession>
<proteinExistence type="predicted"/>
<dbReference type="Proteomes" id="UP001187192">
    <property type="component" value="Unassembled WGS sequence"/>
</dbReference>
<reference evidence="1" key="1">
    <citation type="submission" date="2023-07" db="EMBL/GenBank/DDBJ databases">
        <title>draft genome sequence of fig (Ficus carica).</title>
        <authorList>
            <person name="Takahashi T."/>
            <person name="Nishimura K."/>
        </authorList>
    </citation>
    <scope>NUCLEOTIDE SEQUENCE</scope>
</reference>
<evidence type="ECO:0000313" key="2">
    <source>
        <dbReference type="Proteomes" id="UP001187192"/>
    </source>
</evidence>